<evidence type="ECO:0000256" key="3">
    <source>
        <dbReference type="ARBA" id="ARBA00023125"/>
    </source>
</evidence>
<proteinExistence type="inferred from homology"/>
<evidence type="ECO:0000256" key="4">
    <source>
        <dbReference type="ARBA" id="ARBA00023163"/>
    </source>
</evidence>
<dbReference type="InterPro" id="IPR036390">
    <property type="entry name" value="WH_DNA-bd_sf"/>
</dbReference>
<organism evidence="6 7">
    <name type="scientific">Devosia nanyangense</name>
    <dbReference type="NCBI Taxonomy" id="1228055"/>
    <lineage>
        <taxon>Bacteria</taxon>
        <taxon>Pseudomonadati</taxon>
        <taxon>Pseudomonadota</taxon>
        <taxon>Alphaproteobacteria</taxon>
        <taxon>Hyphomicrobiales</taxon>
        <taxon>Devosiaceae</taxon>
        <taxon>Devosia</taxon>
    </lineage>
</organism>
<comment type="caution">
    <text evidence="6">The sequence shown here is derived from an EMBL/GenBank/DDBJ whole genome shotgun (WGS) entry which is preliminary data.</text>
</comment>
<dbReference type="PANTHER" id="PTHR30537:SF3">
    <property type="entry name" value="TRANSCRIPTIONAL REGULATORY PROTEIN"/>
    <property type="match status" value="1"/>
</dbReference>
<name>A0A933P0N1_9HYPH</name>
<evidence type="ECO:0000313" key="6">
    <source>
        <dbReference type="EMBL" id="MBI4923948.1"/>
    </source>
</evidence>
<gene>
    <name evidence="6" type="ORF">HY834_19615</name>
</gene>
<dbReference type="InterPro" id="IPR036388">
    <property type="entry name" value="WH-like_DNA-bd_sf"/>
</dbReference>
<keyword evidence="4" id="KW-0804">Transcription</keyword>
<dbReference type="InterPro" id="IPR005119">
    <property type="entry name" value="LysR_subst-bd"/>
</dbReference>
<dbReference type="InterPro" id="IPR058163">
    <property type="entry name" value="LysR-type_TF_proteobact-type"/>
</dbReference>
<dbReference type="SUPFAM" id="SSF46785">
    <property type="entry name" value="Winged helix' DNA-binding domain"/>
    <property type="match status" value="1"/>
</dbReference>
<protein>
    <submittedName>
        <fullName evidence="6">LysR family transcriptional regulator</fullName>
    </submittedName>
</protein>
<comment type="similarity">
    <text evidence="1">Belongs to the LysR transcriptional regulatory family.</text>
</comment>
<dbReference type="InterPro" id="IPR000847">
    <property type="entry name" value="LysR_HTH_N"/>
</dbReference>
<keyword evidence="3" id="KW-0238">DNA-binding</keyword>
<evidence type="ECO:0000256" key="2">
    <source>
        <dbReference type="ARBA" id="ARBA00023015"/>
    </source>
</evidence>
<dbReference type="GO" id="GO:0006351">
    <property type="term" value="P:DNA-templated transcription"/>
    <property type="evidence" value="ECO:0007669"/>
    <property type="project" value="TreeGrafter"/>
</dbReference>
<sequence>MAVRKRTPDWEDLRHFAALAEHATLSAAARELGTSHVTVARRLARLEATLGTPLFDRQDGYVLTPRGAEVLAHAQMMAGASAALGESMAGRERAPVVRLSVPRTMGDRFLVPRLSRRLQALGVELHITMETRRVSLARQEADLAVRLGQPADAEIVGRRIATIQYGLFARPDLAVASAGIIAPPERDQPDEWLWFWSHHPGRRVALRVNSQVAQLAAAEAGAGLALLPRFLVAGVTRLVEMPMRPAPPDRPIWLLARRSRLALPPIRRVFDEVRRIYREEF</sequence>
<evidence type="ECO:0000259" key="5">
    <source>
        <dbReference type="PROSITE" id="PS50931"/>
    </source>
</evidence>
<evidence type="ECO:0000313" key="7">
    <source>
        <dbReference type="Proteomes" id="UP000782610"/>
    </source>
</evidence>
<keyword evidence="2" id="KW-0805">Transcription regulation</keyword>
<dbReference type="Pfam" id="PF03466">
    <property type="entry name" value="LysR_substrate"/>
    <property type="match status" value="1"/>
</dbReference>
<dbReference type="PROSITE" id="PS50931">
    <property type="entry name" value="HTH_LYSR"/>
    <property type="match status" value="1"/>
</dbReference>
<dbReference type="Gene3D" id="3.40.190.290">
    <property type="match status" value="1"/>
</dbReference>
<dbReference type="Proteomes" id="UP000782610">
    <property type="component" value="Unassembled WGS sequence"/>
</dbReference>
<dbReference type="GO" id="GO:0003700">
    <property type="term" value="F:DNA-binding transcription factor activity"/>
    <property type="evidence" value="ECO:0007669"/>
    <property type="project" value="InterPro"/>
</dbReference>
<feature type="domain" description="HTH lysR-type" evidence="5">
    <location>
        <begin position="8"/>
        <end position="64"/>
    </location>
</feature>
<dbReference type="SUPFAM" id="SSF53850">
    <property type="entry name" value="Periplasmic binding protein-like II"/>
    <property type="match status" value="1"/>
</dbReference>
<dbReference type="AlphaFoldDB" id="A0A933P0N1"/>
<dbReference type="Gene3D" id="1.10.10.10">
    <property type="entry name" value="Winged helix-like DNA-binding domain superfamily/Winged helix DNA-binding domain"/>
    <property type="match status" value="1"/>
</dbReference>
<accession>A0A933P0N1</accession>
<dbReference type="GO" id="GO:0043565">
    <property type="term" value="F:sequence-specific DNA binding"/>
    <property type="evidence" value="ECO:0007669"/>
    <property type="project" value="TreeGrafter"/>
</dbReference>
<evidence type="ECO:0000256" key="1">
    <source>
        <dbReference type="ARBA" id="ARBA00009437"/>
    </source>
</evidence>
<dbReference type="Pfam" id="PF00126">
    <property type="entry name" value="HTH_1"/>
    <property type="match status" value="1"/>
</dbReference>
<dbReference type="PANTHER" id="PTHR30537">
    <property type="entry name" value="HTH-TYPE TRANSCRIPTIONAL REGULATOR"/>
    <property type="match status" value="1"/>
</dbReference>
<reference evidence="6" key="1">
    <citation type="submission" date="2020-07" db="EMBL/GenBank/DDBJ databases">
        <title>Huge and variable diversity of episymbiotic CPR bacteria and DPANN archaea in groundwater ecosystems.</title>
        <authorList>
            <person name="He C.Y."/>
            <person name="Keren R."/>
            <person name="Whittaker M."/>
            <person name="Farag I.F."/>
            <person name="Doudna J."/>
            <person name="Cate J.H.D."/>
            <person name="Banfield J.F."/>
        </authorList>
    </citation>
    <scope>NUCLEOTIDE SEQUENCE</scope>
    <source>
        <strain evidence="6">NC_groundwater_1586_Pr3_B-0.1um_66_15</strain>
    </source>
</reference>
<dbReference type="EMBL" id="JACRAF010000065">
    <property type="protein sequence ID" value="MBI4923948.1"/>
    <property type="molecule type" value="Genomic_DNA"/>
</dbReference>